<feature type="transmembrane region" description="Helical" evidence="8">
    <location>
        <begin position="162"/>
        <end position="183"/>
    </location>
</feature>
<evidence type="ECO:0000256" key="4">
    <source>
        <dbReference type="ARBA" id="ARBA00022475"/>
    </source>
</evidence>
<comment type="similarity">
    <text evidence="2">Belongs to the autoinducer-2 exporter (AI-2E) (TC 2.A.86) family.</text>
</comment>
<dbReference type="PANTHER" id="PTHR21716">
    <property type="entry name" value="TRANSMEMBRANE PROTEIN"/>
    <property type="match status" value="1"/>
</dbReference>
<evidence type="ECO:0000256" key="3">
    <source>
        <dbReference type="ARBA" id="ARBA00022448"/>
    </source>
</evidence>
<feature type="transmembrane region" description="Helical" evidence="8">
    <location>
        <begin position="38"/>
        <end position="58"/>
    </location>
</feature>
<comment type="caution">
    <text evidence="9">The sequence shown here is derived from an EMBL/GenBank/DDBJ whole genome shotgun (WGS) entry which is preliminary data.</text>
</comment>
<accession>A0A2V3PLV4</accession>
<evidence type="ECO:0000256" key="6">
    <source>
        <dbReference type="ARBA" id="ARBA00022989"/>
    </source>
</evidence>
<evidence type="ECO:0000256" key="2">
    <source>
        <dbReference type="ARBA" id="ARBA00009773"/>
    </source>
</evidence>
<sequence>MRNSFDRPFTFDRVIRLTISVILIGLGIYMIYILRSVLLPFLVAWLMAYLLNPVVRFIQEKLRLKKRVVAVLITFGLLIGILTLFSICITPLVENELYQINSLITSYDLQSFTVNGMPLSVHDFIAKNIDFDSLRNVLSKENASETIRYLIPTLENMVSNSISFILGFTVVFIIILYLIFILLDYDKINKLWMDLIPHRHRAFVSRVTVDVERSMNKYFRHQALICVIVAILFATGFQIIGLPLAIVLGILIGFLHMVPYMHIISVVPAALLCWLKVSQTGESFWALIGLVILLYLVIQCIIDIILVPRIMGKAMGLNPAIILLSLSIWGSLMGIAGMIIAIPLTTLLLSYYQQFIDSEEEVEEDVPTENSDKELSNE</sequence>
<dbReference type="EMBL" id="QICL01000027">
    <property type="protein sequence ID" value="PXV61017.1"/>
    <property type="molecule type" value="Genomic_DNA"/>
</dbReference>
<comment type="subcellular location">
    <subcellularLocation>
        <location evidence="1">Cell membrane</location>
        <topology evidence="1">Multi-pass membrane protein</topology>
    </subcellularLocation>
</comment>
<dbReference type="RefSeq" id="WP_110311953.1">
    <property type="nucleotide sequence ID" value="NZ_QICL01000027.1"/>
</dbReference>
<keyword evidence="4" id="KW-1003">Cell membrane</keyword>
<keyword evidence="3" id="KW-0813">Transport</keyword>
<feature type="transmembrane region" description="Helical" evidence="8">
    <location>
        <begin position="284"/>
        <end position="308"/>
    </location>
</feature>
<keyword evidence="7 8" id="KW-0472">Membrane</keyword>
<dbReference type="AlphaFoldDB" id="A0A2V3PLV4"/>
<dbReference type="Proteomes" id="UP000247973">
    <property type="component" value="Unassembled WGS sequence"/>
</dbReference>
<dbReference type="InterPro" id="IPR002549">
    <property type="entry name" value="AI-2E-like"/>
</dbReference>
<feature type="transmembrane region" description="Helical" evidence="8">
    <location>
        <begin position="260"/>
        <end position="277"/>
    </location>
</feature>
<name>A0A2V3PLV4_9BACT</name>
<evidence type="ECO:0000256" key="1">
    <source>
        <dbReference type="ARBA" id="ARBA00004651"/>
    </source>
</evidence>
<keyword evidence="5 8" id="KW-0812">Transmembrane</keyword>
<dbReference type="GO" id="GO:0055085">
    <property type="term" value="P:transmembrane transport"/>
    <property type="evidence" value="ECO:0007669"/>
    <property type="project" value="TreeGrafter"/>
</dbReference>
<evidence type="ECO:0000313" key="10">
    <source>
        <dbReference type="Proteomes" id="UP000247973"/>
    </source>
</evidence>
<proteinExistence type="inferred from homology"/>
<dbReference type="OrthoDB" id="1010875at2"/>
<keyword evidence="10" id="KW-1185">Reference proteome</keyword>
<dbReference type="PANTHER" id="PTHR21716:SF53">
    <property type="entry name" value="PERMEASE PERM-RELATED"/>
    <property type="match status" value="1"/>
</dbReference>
<evidence type="ECO:0000256" key="8">
    <source>
        <dbReference type="SAM" id="Phobius"/>
    </source>
</evidence>
<dbReference type="Pfam" id="PF01594">
    <property type="entry name" value="AI-2E_transport"/>
    <property type="match status" value="1"/>
</dbReference>
<organism evidence="9 10">
    <name type="scientific">Dysgonomonas alginatilytica</name>
    <dbReference type="NCBI Taxonomy" id="1605892"/>
    <lineage>
        <taxon>Bacteria</taxon>
        <taxon>Pseudomonadati</taxon>
        <taxon>Bacteroidota</taxon>
        <taxon>Bacteroidia</taxon>
        <taxon>Bacteroidales</taxon>
        <taxon>Dysgonomonadaceae</taxon>
        <taxon>Dysgonomonas</taxon>
    </lineage>
</organism>
<reference evidence="9 10" key="1">
    <citation type="submission" date="2018-03" db="EMBL/GenBank/DDBJ databases">
        <title>Genomic Encyclopedia of Archaeal and Bacterial Type Strains, Phase II (KMG-II): from individual species to whole genera.</title>
        <authorList>
            <person name="Goeker M."/>
        </authorList>
    </citation>
    <scope>NUCLEOTIDE SEQUENCE [LARGE SCALE GENOMIC DNA]</scope>
    <source>
        <strain evidence="9 10">DSM 100214</strain>
    </source>
</reference>
<dbReference type="GO" id="GO:0005886">
    <property type="term" value="C:plasma membrane"/>
    <property type="evidence" value="ECO:0007669"/>
    <property type="project" value="UniProtKB-SubCell"/>
</dbReference>
<evidence type="ECO:0000256" key="5">
    <source>
        <dbReference type="ARBA" id="ARBA00022692"/>
    </source>
</evidence>
<feature type="transmembrane region" description="Helical" evidence="8">
    <location>
        <begin position="223"/>
        <end position="254"/>
    </location>
</feature>
<protein>
    <submittedName>
        <fullName evidence="9">Putative PurR-regulated permease PerM</fullName>
    </submittedName>
</protein>
<keyword evidence="6 8" id="KW-1133">Transmembrane helix</keyword>
<evidence type="ECO:0000256" key="7">
    <source>
        <dbReference type="ARBA" id="ARBA00023136"/>
    </source>
</evidence>
<feature type="transmembrane region" description="Helical" evidence="8">
    <location>
        <begin position="70"/>
        <end position="93"/>
    </location>
</feature>
<feature type="transmembrane region" description="Helical" evidence="8">
    <location>
        <begin position="320"/>
        <end position="349"/>
    </location>
</feature>
<gene>
    <name evidence="9" type="ORF">CLV62_12716</name>
</gene>
<evidence type="ECO:0000313" key="9">
    <source>
        <dbReference type="EMBL" id="PXV61017.1"/>
    </source>
</evidence>
<feature type="transmembrane region" description="Helical" evidence="8">
    <location>
        <begin position="14"/>
        <end position="32"/>
    </location>
</feature>